<evidence type="ECO:0000256" key="3">
    <source>
        <dbReference type="ARBA" id="ARBA00022670"/>
    </source>
</evidence>
<evidence type="ECO:0000256" key="9">
    <source>
        <dbReference type="ARBA" id="ARBA00050665"/>
    </source>
</evidence>
<dbReference type="InterPro" id="IPR027417">
    <property type="entry name" value="P-loop_NTPase"/>
</dbReference>
<proteinExistence type="evidence at transcript level"/>
<dbReference type="InterPro" id="IPR054594">
    <property type="entry name" value="Lon_lid"/>
</dbReference>
<evidence type="ECO:0000256" key="13">
    <source>
        <dbReference type="PIRSR" id="PIRSR001174-2"/>
    </source>
</evidence>
<evidence type="ECO:0000313" key="18">
    <source>
        <dbReference type="EMBL" id="QIP08453.1"/>
    </source>
</evidence>
<sequence>MATEQMNNEQTNNDVKIPDDALIIIPVREMVLFPGAIAPIAIARPKSVAAAQQALREQRPIGIVLQRSPETEEPGPDDLYRVATIANIVRYITAPDGTHHIVCQGVQRARILDFLPGTPFPAARIQQIPEPTTTSPEIEARALNLQRQAIEAIELLPQAPPELAAMFQGTTAPGALADLATSFMDIKPQDKQEVLETIDLALRVEKVSKHLAERLEVLRISNEIGQKTRASFDERQREAILREQMATIQRQLGEGDGKAAEVAELTAAIAKANMPPEADAHARKELRRYERMPEAAGEAGMVRTYLDWLIELPWALPEEKPIDIKAARAILDADHFGLEKIKGRIIEYLAVRKLAPQGKAPILCFVGPPGVGKTSLGQSIARAMDRPFVRVSLGGVHDEAEIRGHRRTYIGALPGNIIQGIKKAGSRACVMMLDEIDKMGRGVQGDPSAAMLEVLDPEQNGTFRDNYLAVPFDLSRVVFIATANMLDQIPGPLLDRMELISLAGYTEEEKLEIAKRYLVRRQLEANGLSAEQAEIEPEALKLVVKGYTREAGVRNLEREIGKLFRHAAVQVAEGTAAKVVVGVKDIATVLGQPRFEGEIAQRTSIPGVATGLAWTPVGGDILFIEASRVPGRGGMILTGQLGEVMRESVQAALTLVKSKATQLGIDQSVFEKSDIHVHVPAGATPKDGPSAGVAMFTALTSLLTNRTVRSDTAMTGEISLRGLVLPVGGIKEKVVAAAAAGLKRVMLPARNKRDYDDIPKSARDNLEFIWLERVDEAIAAALEPVEAQIGAAAE</sequence>
<dbReference type="PRINTS" id="PR00830">
    <property type="entry name" value="ENDOLAPTASE"/>
</dbReference>
<dbReference type="NCBIfam" id="TIGR00763">
    <property type="entry name" value="lon"/>
    <property type="match status" value="1"/>
</dbReference>
<evidence type="ECO:0000256" key="5">
    <source>
        <dbReference type="ARBA" id="ARBA00022801"/>
    </source>
</evidence>
<evidence type="ECO:0000256" key="4">
    <source>
        <dbReference type="ARBA" id="ARBA00022741"/>
    </source>
</evidence>
<evidence type="ECO:0000259" key="17">
    <source>
        <dbReference type="PROSITE" id="PS51787"/>
    </source>
</evidence>
<dbReference type="Pfam" id="PF05362">
    <property type="entry name" value="Lon_C"/>
    <property type="match status" value="1"/>
</dbReference>
<feature type="binding site" evidence="10 13">
    <location>
        <begin position="367"/>
        <end position="374"/>
    </location>
    <ligand>
        <name>ATP</name>
        <dbReference type="ChEBI" id="CHEBI:30616"/>
    </ligand>
</feature>
<evidence type="ECO:0000259" key="16">
    <source>
        <dbReference type="PROSITE" id="PS51786"/>
    </source>
</evidence>
<dbReference type="InterPro" id="IPR003959">
    <property type="entry name" value="ATPase_AAA_core"/>
</dbReference>
<dbReference type="Gene3D" id="2.30.130.40">
    <property type="entry name" value="LON domain-like"/>
    <property type="match status" value="1"/>
</dbReference>
<dbReference type="FunFam" id="3.40.50.300:FF:000021">
    <property type="entry name" value="Lon protease homolog"/>
    <property type="match status" value="1"/>
</dbReference>
<evidence type="ECO:0000256" key="1">
    <source>
        <dbReference type="ARBA" id="ARBA00004496"/>
    </source>
</evidence>
<comment type="catalytic activity">
    <reaction evidence="9 10 11 14">
        <text>Hydrolysis of proteins in presence of ATP.</text>
        <dbReference type="EC" id="3.4.21.53"/>
    </reaction>
</comment>
<dbReference type="GO" id="GO:0016887">
    <property type="term" value="F:ATP hydrolysis activity"/>
    <property type="evidence" value="ECO:0007669"/>
    <property type="project" value="UniProtKB-UniRule"/>
</dbReference>
<dbReference type="Proteomes" id="UP000500895">
    <property type="component" value="Chromosome"/>
</dbReference>
<dbReference type="EC" id="3.4.21.53" evidence="10 11"/>
<feature type="domain" description="Lon N-terminal" evidence="17">
    <location>
        <begin position="22"/>
        <end position="215"/>
    </location>
</feature>
<keyword evidence="2 10" id="KW-0963">Cytoplasm</keyword>
<dbReference type="GO" id="GO:0043565">
    <property type="term" value="F:sequence-specific DNA binding"/>
    <property type="evidence" value="ECO:0007669"/>
    <property type="project" value="UniProtKB-UniRule"/>
</dbReference>
<dbReference type="CDD" id="cd19500">
    <property type="entry name" value="RecA-like_Lon"/>
    <property type="match status" value="1"/>
</dbReference>
<dbReference type="GO" id="GO:0005524">
    <property type="term" value="F:ATP binding"/>
    <property type="evidence" value="ECO:0007669"/>
    <property type="project" value="UniProtKB-UniRule"/>
</dbReference>
<reference evidence="18 19" key="1">
    <citation type="journal article" date="2020" name="Int. J. Syst. Evol. Microbiol.">
        <title>Description and complete genome sequences of Bradyrhizobium symbiodeficiens sp. nov., a non-symbiotic bacterium associated with legumes native to Canada.</title>
        <authorList>
            <person name="Bromfield E.S.P."/>
            <person name="Cloutier S."/>
            <person name="Nguyen H.D.T."/>
        </authorList>
    </citation>
    <scope>NUCLEOTIDE SEQUENCE [LARGE SCALE GENOMIC DNA]</scope>
    <source>
        <strain evidence="18 19">101S1MB</strain>
    </source>
</reference>
<name>A0A6G9A8B7_9BRAD</name>
<keyword evidence="4 10" id="KW-0547">Nucleotide-binding</keyword>
<dbReference type="InterPro" id="IPR003111">
    <property type="entry name" value="Lon_prtase_N"/>
</dbReference>
<comment type="subunit">
    <text evidence="10 11">Homohexamer. Organized in a ring with a central cavity.</text>
</comment>
<comment type="function">
    <text evidence="10">ATP-dependent serine protease that mediates the selective degradation of mutant and abnormal proteins as well as certain short-lived regulatory proteins. Required for cellular homeostasis and for survival from DNA damage and developmental changes induced by stress. Degrades polypeptides processively to yield small peptide fragments that are 5 to 10 amino acids long. Binds to DNA in a double-stranded, site-specific manner.</text>
</comment>
<dbReference type="InterPro" id="IPR008268">
    <property type="entry name" value="Peptidase_S16_AS"/>
</dbReference>
<evidence type="ECO:0000256" key="10">
    <source>
        <dbReference type="HAMAP-Rule" id="MF_01973"/>
    </source>
</evidence>
<dbReference type="GO" id="GO:0004176">
    <property type="term" value="F:ATP-dependent peptidase activity"/>
    <property type="evidence" value="ECO:0007669"/>
    <property type="project" value="UniProtKB-UniRule"/>
</dbReference>
<dbReference type="InterPro" id="IPR015947">
    <property type="entry name" value="PUA-like_sf"/>
</dbReference>
<evidence type="ECO:0000256" key="14">
    <source>
        <dbReference type="PROSITE-ProRule" id="PRU01122"/>
    </source>
</evidence>
<evidence type="ECO:0000256" key="15">
    <source>
        <dbReference type="RuleBase" id="RU000591"/>
    </source>
</evidence>
<dbReference type="SUPFAM" id="SSF52540">
    <property type="entry name" value="P-loop containing nucleoside triphosphate hydrolases"/>
    <property type="match status" value="1"/>
</dbReference>
<dbReference type="SMART" id="SM00382">
    <property type="entry name" value="AAA"/>
    <property type="match status" value="1"/>
</dbReference>
<dbReference type="HAMAP" id="MF_01973">
    <property type="entry name" value="lon_bact"/>
    <property type="match status" value="1"/>
</dbReference>
<organism evidence="18 19">
    <name type="scientific">Bradyrhizobium symbiodeficiens</name>
    <dbReference type="NCBI Taxonomy" id="1404367"/>
    <lineage>
        <taxon>Bacteria</taxon>
        <taxon>Pseudomonadati</taxon>
        <taxon>Pseudomonadota</taxon>
        <taxon>Alphaproteobacteria</taxon>
        <taxon>Hyphomicrobiales</taxon>
        <taxon>Nitrobacteraceae</taxon>
        <taxon>Bradyrhizobium</taxon>
    </lineage>
</organism>
<dbReference type="InterPro" id="IPR027543">
    <property type="entry name" value="Lon_bac"/>
</dbReference>
<dbReference type="Pfam" id="PF00004">
    <property type="entry name" value="AAA"/>
    <property type="match status" value="1"/>
</dbReference>
<keyword evidence="5 10" id="KW-0378">Hydrolase</keyword>
<dbReference type="GO" id="GO:0034605">
    <property type="term" value="P:cellular response to heat"/>
    <property type="evidence" value="ECO:0007669"/>
    <property type="project" value="UniProtKB-UniRule"/>
</dbReference>
<dbReference type="InterPro" id="IPR008269">
    <property type="entry name" value="Lon_proteolytic"/>
</dbReference>
<dbReference type="PROSITE" id="PS01046">
    <property type="entry name" value="LON_SER"/>
    <property type="match status" value="1"/>
</dbReference>
<dbReference type="Pfam" id="PF22667">
    <property type="entry name" value="Lon_lid"/>
    <property type="match status" value="1"/>
</dbReference>
<evidence type="ECO:0000313" key="19">
    <source>
        <dbReference type="Proteomes" id="UP000500895"/>
    </source>
</evidence>
<dbReference type="SUPFAM" id="SSF54211">
    <property type="entry name" value="Ribosomal protein S5 domain 2-like"/>
    <property type="match status" value="1"/>
</dbReference>
<dbReference type="RefSeq" id="WP_166468562.1">
    <property type="nucleotide sequence ID" value="NZ_CP050066.2"/>
</dbReference>
<dbReference type="Gene3D" id="1.20.5.5270">
    <property type="match status" value="1"/>
</dbReference>
<dbReference type="GO" id="GO:0005737">
    <property type="term" value="C:cytoplasm"/>
    <property type="evidence" value="ECO:0007669"/>
    <property type="project" value="UniProtKB-SubCell"/>
</dbReference>
<dbReference type="InterPro" id="IPR014721">
    <property type="entry name" value="Ribsml_uS5_D2-typ_fold_subgr"/>
</dbReference>
<dbReference type="InterPro" id="IPR027065">
    <property type="entry name" value="Lon_Prtase"/>
</dbReference>
<dbReference type="InterPro" id="IPR046336">
    <property type="entry name" value="Lon_prtase_N_sf"/>
</dbReference>
<evidence type="ECO:0000256" key="8">
    <source>
        <dbReference type="ARBA" id="ARBA00023016"/>
    </source>
</evidence>
<keyword evidence="8 10" id="KW-0346">Stress response</keyword>
<dbReference type="Pfam" id="PF02190">
    <property type="entry name" value="LON_substr_bdg"/>
    <property type="match status" value="1"/>
</dbReference>
<evidence type="ECO:0000256" key="7">
    <source>
        <dbReference type="ARBA" id="ARBA00022840"/>
    </source>
</evidence>
<protein>
    <recommendedName>
        <fullName evidence="10 11">Lon protease</fullName>
        <ecNumber evidence="10 11">3.4.21.53</ecNumber>
    </recommendedName>
    <alternativeName>
        <fullName evidence="10">ATP-dependent protease La</fullName>
    </alternativeName>
</protein>
<comment type="subcellular location">
    <subcellularLocation>
        <location evidence="1 10 11">Cytoplasm</location>
    </subcellularLocation>
</comment>
<dbReference type="PROSITE" id="PS51787">
    <property type="entry name" value="LON_N"/>
    <property type="match status" value="1"/>
</dbReference>
<accession>A0A6G9A8B7</accession>
<dbReference type="GO" id="GO:0006515">
    <property type="term" value="P:protein quality control for misfolded or incompletely synthesized proteins"/>
    <property type="evidence" value="ECO:0007669"/>
    <property type="project" value="UniProtKB-UniRule"/>
</dbReference>
<dbReference type="Gene3D" id="3.30.230.10">
    <property type="match status" value="1"/>
</dbReference>
<feature type="domain" description="Lon proteolytic" evidence="16">
    <location>
        <begin position="603"/>
        <end position="784"/>
    </location>
</feature>
<feature type="active site" evidence="10 12">
    <location>
        <position position="690"/>
    </location>
</feature>
<dbReference type="SUPFAM" id="SSF88697">
    <property type="entry name" value="PUA domain-like"/>
    <property type="match status" value="1"/>
</dbReference>
<dbReference type="Gene3D" id="3.40.50.300">
    <property type="entry name" value="P-loop containing nucleotide triphosphate hydrolases"/>
    <property type="match status" value="1"/>
</dbReference>
<evidence type="ECO:0000256" key="2">
    <source>
        <dbReference type="ARBA" id="ARBA00022490"/>
    </source>
</evidence>
<dbReference type="PROSITE" id="PS51786">
    <property type="entry name" value="LON_PROTEOLYTIC"/>
    <property type="match status" value="1"/>
</dbReference>
<keyword evidence="7 10" id="KW-0067">ATP-binding</keyword>
<dbReference type="EMBL" id="CP050066">
    <property type="protein sequence ID" value="QIP08453.1"/>
    <property type="molecule type" value="Genomic_DNA"/>
</dbReference>
<dbReference type="AlphaFoldDB" id="A0A6G9A8B7"/>
<comment type="induction">
    <text evidence="10">By heat shock.</text>
</comment>
<dbReference type="PIRSF" id="PIRSF001174">
    <property type="entry name" value="Lon_proteas"/>
    <property type="match status" value="1"/>
</dbReference>
<dbReference type="PANTHER" id="PTHR10046">
    <property type="entry name" value="ATP DEPENDENT LON PROTEASE FAMILY MEMBER"/>
    <property type="match status" value="1"/>
</dbReference>
<dbReference type="InterPro" id="IPR003593">
    <property type="entry name" value="AAA+_ATPase"/>
</dbReference>
<dbReference type="InterPro" id="IPR020568">
    <property type="entry name" value="Ribosomal_Su5_D2-typ_SF"/>
</dbReference>
<keyword evidence="3 10" id="KW-0645">Protease</keyword>
<dbReference type="Gene3D" id="1.20.58.1480">
    <property type="match status" value="1"/>
</dbReference>
<dbReference type="Gene3D" id="1.10.8.60">
    <property type="match status" value="1"/>
</dbReference>
<evidence type="ECO:0000256" key="6">
    <source>
        <dbReference type="ARBA" id="ARBA00022825"/>
    </source>
</evidence>
<comment type="similarity">
    <text evidence="10 11 14 15">Belongs to the peptidase S16 family.</text>
</comment>
<evidence type="ECO:0000256" key="12">
    <source>
        <dbReference type="PIRSR" id="PIRSR001174-1"/>
    </source>
</evidence>
<gene>
    <name evidence="10 18" type="primary">lon</name>
    <name evidence="18" type="ORF">HAV00_20280</name>
</gene>
<feature type="active site" evidence="10 12">
    <location>
        <position position="733"/>
    </location>
</feature>
<dbReference type="FunFam" id="1.20.5.5270:FF:000002">
    <property type="entry name" value="Lon protease homolog"/>
    <property type="match status" value="1"/>
</dbReference>
<evidence type="ECO:0000256" key="11">
    <source>
        <dbReference type="PIRNR" id="PIRNR001174"/>
    </source>
</evidence>
<keyword evidence="6 10" id="KW-0720">Serine protease</keyword>
<dbReference type="SMART" id="SM00464">
    <property type="entry name" value="LON"/>
    <property type="match status" value="1"/>
</dbReference>
<dbReference type="InterPro" id="IPR004815">
    <property type="entry name" value="Lon_bac/euk-typ"/>
</dbReference>
<dbReference type="GO" id="GO:0004252">
    <property type="term" value="F:serine-type endopeptidase activity"/>
    <property type="evidence" value="ECO:0007669"/>
    <property type="project" value="UniProtKB-UniRule"/>
</dbReference>